<dbReference type="Gene3D" id="1.20.5.340">
    <property type="match status" value="1"/>
</dbReference>
<reference evidence="6" key="1">
    <citation type="submission" date="2021-01" db="EMBL/GenBank/DDBJ databases">
        <title>Caligus Genome Assembly.</title>
        <authorList>
            <person name="Gallardo-Escarate C."/>
        </authorList>
    </citation>
    <scope>NUCLEOTIDE SEQUENCE [LARGE SCALE GENOMIC DNA]</scope>
</reference>
<keyword evidence="6" id="KW-1185">Reference proteome</keyword>
<evidence type="ECO:0000256" key="2">
    <source>
        <dbReference type="ARBA" id="ARBA00011738"/>
    </source>
</evidence>
<evidence type="ECO:0000256" key="4">
    <source>
        <dbReference type="SAM" id="Coils"/>
    </source>
</evidence>
<keyword evidence="3 4" id="KW-0175">Coiled coil</keyword>
<dbReference type="FunFam" id="1.20.5.170:FF:000001">
    <property type="entry name" value="Tropomyosin alpha-1 chain isoform 1"/>
    <property type="match status" value="1"/>
</dbReference>
<comment type="similarity">
    <text evidence="1">Belongs to the tropomyosin family.</text>
</comment>
<dbReference type="AlphaFoldDB" id="A0A7T8GQD2"/>
<dbReference type="Pfam" id="PF00261">
    <property type="entry name" value="Tropomyosin"/>
    <property type="match status" value="1"/>
</dbReference>
<feature type="coiled-coil region" evidence="4">
    <location>
        <begin position="141"/>
        <end position="273"/>
    </location>
</feature>
<proteinExistence type="inferred from homology"/>
<dbReference type="Gene3D" id="1.20.5.170">
    <property type="match status" value="2"/>
</dbReference>
<feature type="coiled-coil region" evidence="4">
    <location>
        <begin position="8"/>
        <end position="49"/>
    </location>
</feature>
<dbReference type="SUPFAM" id="SSF57997">
    <property type="entry name" value="Tropomyosin"/>
    <property type="match status" value="1"/>
</dbReference>
<dbReference type="EMBL" id="CP045904">
    <property type="protein sequence ID" value="QQP35959.1"/>
    <property type="molecule type" value="Genomic_DNA"/>
</dbReference>
<name>A0A7T8GQD2_CALRO</name>
<evidence type="ECO:0000256" key="3">
    <source>
        <dbReference type="ARBA" id="ARBA00023054"/>
    </source>
</evidence>
<comment type="subunit">
    <text evidence="2">Homodimer.</text>
</comment>
<dbReference type="OrthoDB" id="128924at2759"/>
<protein>
    <submittedName>
        <fullName evidence="5">Tropomyosin</fullName>
    </submittedName>
</protein>
<dbReference type="InterPro" id="IPR000533">
    <property type="entry name" value="Tropomyosin"/>
</dbReference>
<dbReference type="PANTHER" id="PTHR19269">
    <property type="entry name" value="TROPOMYOSIN"/>
    <property type="match status" value="1"/>
</dbReference>
<dbReference type="FunFam" id="1.20.5.340:FF:000001">
    <property type="entry name" value="Tropomyosin alpha-1 chain isoform 2"/>
    <property type="match status" value="1"/>
</dbReference>
<evidence type="ECO:0000313" key="5">
    <source>
        <dbReference type="EMBL" id="QQP35959.1"/>
    </source>
</evidence>
<evidence type="ECO:0000313" key="6">
    <source>
        <dbReference type="Proteomes" id="UP000595437"/>
    </source>
</evidence>
<sequence length="285" mass="33431">MDAIRKKMQSLKMETDTMVTRADTLEEEAAEANKTADKFDCDIRDLNKKICMVESKYDETFETLVKVISREEDKDKQLHIIEGESGTMNRRMLLLEDEVKRRENDLAKTVMELCHASQNADSIARRVKILQSKNMNDEMSLEELDKDHKEARRMAEDSDKKFDEISRRLGIMEEELKRSLERAALAEQMIDKLELDLRVVGENMKTLEVAEEKALNREEKYKDQIRTLIERLKAADSRAEYGEMNITKLNHRIDDIEDEIVREKLKIKKVSDDLSDTFDDMLTRY</sequence>
<gene>
    <name evidence="5" type="ORF">FKW44_020916</name>
</gene>
<evidence type="ECO:0000256" key="1">
    <source>
        <dbReference type="ARBA" id="ARBA00009036"/>
    </source>
</evidence>
<dbReference type="PRINTS" id="PR00194">
    <property type="entry name" value="TROPOMYOSIN"/>
</dbReference>
<dbReference type="Proteomes" id="UP000595437">
    <property type="component" value="Chromosome 15"/>
</dbReference>
<accession>A0A7T8GQD2</accession>
<organism evidence="5 6">
    <name type="scientific">Caligus rogercresseyi</name>
    <name type="common">Sea louse</name>
    <dbReference type="NCBI Taxonomy" id="217165"/>
    <lineage>
        <taxon>Eukaryota</taxon>
        <taxon>Metazoa</taxon>
        <taxon>Ecdysozoa</taxon>
        <taxon>Arthropoda</taxon>
        <taxon>Crustacea</taxon>
        <taxon>Multicrustacea</taxon>
        <taxon>Hexanauplia</taxon>
        <taxon>Copepoda</taxon>
        <taxon>Siphonostomatoida</taxon>
        <taxon>Caligidae</taxon>
        <taxon>Caligus</taxon>
    </lineage>
</organism>